<organism evidence="8 9">
    <name type="scientific">Ajellomyces capsulatus (strain H143)</name>
    <name type="common">Darling's disease fungus</name>
    <name type="synonym">Histoplasma capsulatum</name>
    <dbReference type="NCBI Taxonomy" id="544712"/>
    <lineage>
        <taxon>Eukaryota</taxon>
        <taxon>Fungi</taxon>
        <taxon>Dikarya</taxon>
        <taxon>Ascomycota</taxon>
        <taxon>Pezizomycotina</taxon>
        <taxon>Eurotiomycetes</taxon>
        <taxon>Eurotiomycetidae</taxon>
        <taxon>Onygenales</taxon>
        <taxon>Ajellomycetaceae</taxon>
        <taxon>Histoplasma</taxon>
    </lineage>
</organism>
<dbReference type="VEuPathDB" id="FungiDB:HCDG_05922"/>
<dbReference type="PANTHER" id="PTHR28605">
    <property type="entry name" value="CTF8, CHROMOSOME TRANSMISSION FIDELITY FACTOR 8 HOMOLOG (S. CEREVISIAE)"/>
    <property type="match status" value="1"/>
</dbReference>
<dbReference type="EMBL" id="GG692428">
    <property type="protein sequence ID" value="EER39700.1"/>
    <property type="molecule type" value="Genomic_DNA"/>
</dbReference>
<keyword evidence="4" id="KW-0539">Nucleus</keyword>
<accession>C6HIN8</accession>
<dbReference type="OMA" id="YLYVGKH"/>
<dbReference type="GO" id="GO:0003677">
    <property type="term" value="F:DNA binding"/>
    <property type="evidence" value="ECO:0007669"/>
    <property type="project" value="UniProtKB-KW"/>
</dbReference>
<evidence type="ECO:0000256" key="5">
    <source>
        <dbReference type="ARBA" id="ARBA00023306"/>
    </source>
</evidence>
<feature type="region of interest" description="Disordered" evidence="7">
    <location>
        <begin position="33"/>
        <end position="53"/>
    </location>
</feature>
<evidence type="ECO:0000256" key="6">
    <source>
        <dbReference type="ARBA" id="ARBA00038447"/>
    </source>
</evidence>
<evidence type="ECO:0000313" key="8">
    <source>
        <dbReference type="EMBL" id="EER39700.1"/>
    </source>
</evidence>
<comment type="subcellular location">
    <subcellularLocation>
        <location evidence="1">Nucleus</location>
    </subcellularLocation>
</comment>
<name>C6HIN8_AJECH</name>
<dbReference type="GO" id="GO:0007064">
    <property type="term" value="P:mitotic sister chromatid cohesion"/>
    <property type="evidence" value="ECO:0007669"/>
    <property type="project" value="InterPro"/>
</dbReference>
<dbReference type="HOGENOM" id="CLU_090690_0_0_1"/>
<dbReference type="GO" id="GO:0031390">
    <property type="term" value="C:Ctf18 RFC-like complex"/>
    <property type="evidence" value="ECO:0007669"/>
    <property type="project" value="InterPro"/>
</dbReference>
<dbReference type="eggNOG" id="KOG4487">
    <property type="taxonomic scope" value="Eukaryota"/>
</dbReference>
<dbReference type="GO" id="GO:0006260">
    <property type="term" value="P:DNA replication"/>
    <property type="evidence" value="ECO:0007669"/>
    <property type="project" value="UniProtKB-KW"/>
</dbReference>
<dbReference type="STRING" id="544712.C6HIN8"/>
<dbReference type="PANTHER" id="PTHR28605:SF1">
    <property type="entry name" value="CHROMOSOME TRANSMISSION FIDELITY FACTOR 8"/>
    <property type="match status" value="1"/>
</dbReference>
<sequence length="268" mass="30311">MKTYRFKPLQTKLSWFSNSGAVKIDAIDQRLRAKTPRKTADEQQRNSRDTSGRHIKLTHFPLSKTEVSILNQLRAMPTVRLHPPCERGASSEEENPLPQLLQTPSGLAMLELQGTINLPDPPTVKDSHTLDADLESSGLATSRTQYQTPIGRLIFPDYNDSTDNDPSDHSWMKRVYLYVGRHQRLTGEVKKLPRPLAAIQRVDEMDPENGAGGMKKLKQKAKVRAEEMLEDEGTEDEECDSCDELEIVDIIRYKIIFSSRPEPVSSDV</sequence>
<evidence type="ECO:0000256" key="3">
    <source>
        <dbReference type="ARBA" id="ARBA00023125"/>
    </source>
</evidence>
<evidence type="ECO:0000256" key="2">
    <source>
        <dbReference type="ARBA" id="ARBA00022705"/>
    </source>
</evidence>
<evidence type="ECO:0000256" key="4">
    <source>
        <dbReference type="ARBA" id="ARBA00023242"/>
    </source>
</evidence>
<keyword evidence="2" id="KW-0235">DNA replication</keyword>
<dbReference type="Proteomes" id="UP000002624">
    <property type="component" value="Unassembled WGS sequence"/>
</dbReference>
<feature type="compositionally biased region" description="Basic and acidic residues" evidence="7">
    <location>
        <begin position="38"/>
        <end position="52"/>
    </location>
</feature>
<keyword evidence="5" id="KW-0131">Cell cycle</keyword>
<dbReference type="InterPro" id="IPR018607">
    <property type="entry name" value="Ctf8"/>
</dbReference>
<dbReference type="OrthoDB" id="121932at2759"/>
<proteinExistence type="inferred from homology"/>
<protein>
    <submittedName>
        <fullName evidence="8">Sister chromatid cohesion protein Ctf8</fullName>
    </submittedName>
</protein>
<evidence type="ECO:0000256" key="7">
    <source>
        <dbReference type="SAM" id="MobiDB-lite"/>
    </source>
</evidence>
<reference evidence="9" key="1">
    <citation type="submission" date="2009-05" db="EMBL/GenBank/DDBJ databases">
        <title>The genome sequence of Ajellomyces capsulatus strain H143.</title>
        <authorList>
            <person name="Champion M."/>
            <person name="Cuomo C.A."/>
            <person name="Ma L.-J."/>
            <person name="Henn M.R."/>
            <person name="Sil A."/>
            <person name="Goldman B."/>
            <person name="Young S.K."/>
            <person name="Kodira C.D."/>
            <person name="Zeng Q."/>
            <person name="Koehrsen M."/>
            <person name="Alvarado L."/>
            <person name="Berlin A.M."/>
            <person name="Borenstein D."/>
            <person name="Chen Z."/>
            <person name="Engels R."/>
            <person name="Freedman E."/>
            <person name="Gellesch M."/>
            <person name="Goldberg J."/>
            <person name="Griggs A."/>
            <person name="Gujja S."/>
            <person name="Heiman D.I."/>
            <person name="Hepburn T.A."/>
            <person name="Howarth C."/>
            <person name="Jen D."/>
            <person name="Larson L."/>
            <person name="Lewis B."/>
            <person name="Mehta T."/>
            <person name="Park D."/>
            <person name="Pearson M."/>
            <person name="Roberts A."/>
            <person name="Saif S."/>
            <person name="Shea T.D."/>
            <person name="Shenoy N."/>
            <person name="Sisk P."/>
            <person name="Stolte C."/>
            <person name="Sykes S."/>
            <person name="Walk T."/>
            <person name="White J."/>
            <person name="Yandava C."/>
            <person name="Klein B."/>
            <person name="McEwen J.G."/>
            <person name="Puccia R."/>
            <person name="Goldman G.H."/>
            <person name="Felipe M.S."/>
            <person name="Nino-Vega G."/>
            <person name="San-Blas G."/>
            <person name="Taylor J.W."/>
            <person name="Mendoza L."/>
            <person name="Galagan J.E."/>
            <person name="Nusbaum C."/>
            <person name="Birren B.W."/>
        </authorList>
    </citation>
    <scope>NUCLEOTIDE SEQUENCE [LARGE SCALE GENOMIC DNA]</scope>
    <source>
        <strain evidence="9">H143</strain>
    </source>
</reference>
<evidence type="ECO:0000256" key="1">
    <source>
        <dbReference type="ARBA" id="ARBA00004123"/>
    </source>
</evidence>
<comment type="similarity">
    <text evidence="6">Belongs to the CTF8 family.</text>
</comment>
<keyword evidence="3" id="KW-0238">DNA-binding</keyword>
<gene>
    <name evidence="8" type="ORF">HCDG_05922</name>
</gene>
<dbReference type="Pfam" id="PF09696">
    <property type="entry name" value="Ctf8"/>
    <property type="match status" value="1"/>
</dbReference>
<evidence type="ECO:0000313" key="9">
    <source>
        <dbReference type="Proteomes" id="UP000002624"/>
    </source>
</evidence>
<dbReference type="AlphaFoldDB" id="C6HIN8"/>